<accession>A0A1I1T113</accession>
<dbReference type="InterPro" id="IPR036291">
    <property type="entry name" value="NAD(P)-bd_dom_sf"/>
</dbReference>
<evidence type="ECO:0000313" key="2">
    <source>
        <dbReference type="EMBL" id="SFD52367.1"/>
    </source>
</evidence>
<dbReference type="GO" id="GO:0005737">
    <property type="term" value="C:cytoplasm"/>
    <property type="evidence" value="ECO:0007669"/>
    <property type="project" value="TreeGrafter"/>
</dbReference>
<name>A0A1I1T113_9BACT</name>
<reference evidence="3" key="1">
    <citation type="submission" date="2016-10" db="EMBL/GenBank/DDBJ databases">
        <authorList>
            <person name="Varghese N."/>
            <person name="Submissions S."/>
        </authorList>
    </citation>
    <scope>NUCLEOTIDE SEQUENCE [LARGE SCALE GENOMIC DNA]</scope>
    <source>
        <strain evidence="3">ATCC 25963</strain>
    </source>
</reference>
<dbReference type="EMBL" id="FOMX01000002">
    <property type="protein sequence ID" value="SFD52367.1"/>
    <property type="molecule type" value="Genomic_DNA"/>
</dbReference>
<sequence length="333" mass="35686">MSTAPVLVTGAAGFIGHHVVRLLTEQGRTVRAVLRPGEDPRNLAGIDPARLERVEGDVLDAARMRALVRGCDVVYHLAAVYRTWVPDPKVIYDVNVTGSANVLAAAAEAGVRKVVYTSSIAAVGVREDGVPSDETTPFNLWAGSFDYVRSKYLGQQVALAFAPLVDVTIVGPGMPLGPGDVGPTPTGKTLVDALSGRIRVCFAGGLNIVDVEDVARGHLLAEERGRRGACYLLTGHNLTIADLIAEMRRVLGMRHAMFATPVAVARAAGWALEQVADRVTRKEPLITAGSVAYASQALHFDNRKAREELGFTVRPLDETLRRAAEWFAANGYL</sequence>
<gene>
    <name evidence="2" type="ORF">SAMN02745121_00420</name>
</gene>
<protein>
    <submittedName>
        <fullName evidence="2">Dihydroflavonol-4-reductase</fullName>
    </submittedName>
</protein>
<dbReference type="OrthoDB" id="9814124at2"/>
<dbReference type="GO" id="GO:0004029">
    <property type="term" value="F:aldehyde dehydrogenase (NAD+) activity"/>
    <property type="evidence" value="ECO:0007669"/>
    <property type="project" value="TreeGrafter"/>
</dbReference>
<organism evidence="2 3">
    <name type="scientific">Nannocystis exedens</name>
    <dbReference type="NCBI Taxonomy" id="54"/>
    <lineage>
        <taxon>Bacteria</taxon>
        <taxon>Pseudomonadati</taxon>
        <taxon>Myxococcota</taxon>
        <taxon>Polyangia</taxon>
        <taxon>Nannocystales</taxon>
        <taxon>Nannocystaceae</taxon>
        <taxon>Nannocystis</taxon>
    </lineage>
</organism>
<dbReference type="Proteomes" id="UP000199400">
    <property type="component" value="Unassembled WGS sequence"/>
</dbReference>
<dbReference type="STRING" id="54.SAMN02745121_00420"/>
<dbReference type="Pfam" id="PF01370">
    <property type="entry name" value="Epimerase"/>
    <property type="match status" value="1"/>
</dbReference>
<feature type="domain" description="NAD-dependent epimerase/dehydratase" evidence="1">
    <location>
        <begin position="6"/>
        <end position="227"/>
    </location>
</feature>
<keyword evidence="3" id="KW-1185">Reference proteome</keyword>
<dbReference type="InterPro" id="IPR051783">
    <property type="entry name" value="NAD(P)-dependent_oxidoreduct"/>
</dbReference>
<evidence type="ECO:0000313" key="3">
    <source>
        <dbReference type="Proteomes" id="UP000199400"/>
    </source>
</evidence>
<proteinExistence type="predicted"/>
<dbReference type="PANTHER" id="PTHR48079">
    <property type="entry name" value="PROTEIN YEEZ"/>
    <property type="match status" value="1"/>
</dbReference>
<dbReference type="Gene3D" id="3.40.50.720">
    <property type="entry name" value="NAD(P)-binding Rossmann-like Domain"/>
    <property type="match status" value="1"/>
</dbReference>
<evidence type="ECO:0000259" key="1">
    <source>
        <dbReference type="Pfam" id="PF01370"/>
    </source>
</evidence>
<dbReference type="RefSeq" id="WP_096334337.1">
    <property type="nucleotide sequence ID" value="NZ_FOMX01000002.1"/>
</dbReference>
<dbReference type="SUPFAM" id="SSF51735">
    <property type="entry name" value="NAD(P)-binding Rossmann-fold domains"/>
    <property type="match status" value="1"/>
</dbReference>
<dbReference type="AlphaFoldDB" id="A0A1I1T113"/>
<dbReference type="InterPro" id="IPR001509">
    <property type="entry name" value="Epimerase_deHydtase"/>
</dbReference>
<dbReference type="PANTHER" id="PTHR48079:SF6">
    <property type="entry name" value="NAD(P)-BINDING DOMAIN-CONTAINING PROTEIN-RELATED"/>
    <property type="match status" value="1"/>
</dbReference>